<dbReference type="EMBL" id="KQ978966">
    <property type="protein sequence ID" value="KYN26883.1"/>
    <property type="molecule type" value="Genomic_DNA"/>
</dbReference>
<reference evidence="1 2" key="1">
    <citation type="submission" date="2015-09" db="EMBL/GenBank/DDBJ databases">
        <title>Trachymyrmex cornetzi WGS genome.</title>
        <authorList>
            <person name="Nygaard S."/>
            <person name="Hu H."/>
            <person name="Boomsma J."/>
            <person name="Zhang G."/>
        </authorList>
    </citation>
    <scope>NUCLEOTIDE SEQUENCE [LARGE SCALE GENOMIC DNA]</scope>
    <source>
        <strain evidence="1">Tcor2-1</strain>
        <tissue evidence="1">Whole body</tissue>
    </source>
</reference>
<organism evidence="1 2">
    <name type="scientific">Trachymyrmex cornetzi</name>
    <dbReference type="NCBI Taxonomy" id="471704"/>
    <lineage>
        <taxon>Eukaryota</taxon>
        <taxon>Metazoa</taxon>
        <taxon>Ecdysozoa</taxon>
        <taxon>Arthropoda</taxon>
        <taxon>Hexapoda</taxon>
        <taxon>Insecta</taxon>
        <taxon>Pterygota</taxon>
        <taxon>Neoptera</taxon>
        <taxon>Endopterygota</taxon>
        <taxon>Hymenoptera</taxon>
        <taxon>Apocrita</taxon>
        <taxon>Aculeata</taxon>
        <taxon>Formicoidea</taxon>
        <taxon>Formicidae</taxon>
        <taxon>Myrmicinae</taxon>
        <taxon>Trachymyrmex</taxon>
    </lineage>
</organism>
<evidence type="ECO:0000313" key="2">
    <source>
        <dbReference type="Proteomes" id="UP000078492"/>
    </source>
</evidence>
<protein>
    <submittedName>
        <fullName evidence="1">Uncharacterized protein</fullName>
    </submittedName>
</protein>
<gene>
    <name evidence="1" type="ORF">ALC57_03698</name>
</gene>
<keyword evidence="2" id="KW-1185">Reference proteome</keyword>
<name>A0A151JLY3_9HYME</name>
<dbReference type="AlphaFoldDB" id="A0A151JLY3"/>
<evidence type="ECO:0000313" key="1">
    <source>
        <dbReference type="EMBL" id="KYN26883.1"/>
    </source>
</evidence>
<proteinExistence type="predicted"/>
<sequence length="98" mass="11163">MREIRSWNARTKEVEYEKESRTRLWLLRFAVTFSYVVHCILRTKVQTTSTCGGSRVFLARPRLCGAPPVVYPDSNLRLKGNLTTLLGGLKNADAKADY</sequence>
<accession>A0A151JLY3</accession>
<dbReference type="Proteomes" id="UP000078492">
    <property type="component" value="Unassembled WGS sequence"/>
</dbReference>